<dbReference type="GO" id="GO:0043856">
    <property type="term" value="F:anti-sigma factor antagonist activity"/>
    <property type="evidence" value="ECO:0007669"/>
    <property type="project" value="InterPro"/>
</dbReference>
<dbReference type="CDD" id="cd07043">
    <property type="entry name" value="STAS_anti-anti-sigma_factors"/>
    <property type="match status" value="1"/>
</dbReference>
<dbReference type="InterPro" id="IPR058548">
    <property type="entry name" value="MlaB-like_STAS"/>
</dbReference>
<evidence type="ECO:0000313" key="4">
    <source>
        <dbReference type="EMBL" id="HGW94831.1"/>
    </source>
</evidence>
<evidence type="ECO:0000259" key="3">
    <source>
        <dbReference type="PROSITE" id="PS50801"/>
    </source>
</evidence>
<protein>
    <recommendedName>
        <fullName evidence="2">Anti-sigma factor antagonist</fullName>
    </recommendedName>
</protein>
<dbReference type="InterPro" id="IPR002645">
    <property type="entry name" value="STAS_dom"/>
</dbReference>
<organism evidence="4">
    <name type="scientific">Oscillatoriales cyanobacterium SpSt-402</name>
    <dbReference type="NCBI Taxonomy" id="2282168"/>
    <lineage>
        <taxon>Bacteria</taxon>
        <taxon>Bacillati</taxon>
        <taxon>Cyanobacteriota</taxon>
        <taxon>Cyanophyceae</taxon>
        <taxon>Oscillatoriophycideae</taxon>
        <taxon>Oscillatoriales</taxon>
    </lineage>
</organism>
<comment type="similarity">
    <text evidence="1 2">Belongs to the anti-sigma-factor antagonist family.</text>
</comment>
<evidence type="ECO:0000256" key="1">
    <source>
        <dbReference type="ARBA" id="ARBA00009013"/>
    </source>
</evidence>
<dbReference type="SUPFAM" id="SSF52091">
    <property type="entry name" value="SpoIIaa-like"/>
    <property type="match status" value="1"/>
</dbReference>
<dbReference type="AlphaFoldDB" id="A0A832H5Y7"/>
<name>A0A832H5Y7_9CYAN</name>
<accession>A0A832H5Y7</accession>
<dbReference type="NCBIfam" id="TIGR00377">
    <property type="entry name" value="ant_ant_sig"/>
    <property type="match status" value="1"/>
</dbReference>
<gene>
    <name evidence="4" type="ORF">ENR47_11190</name>
</gene>
<dbReference type="PANTHER" id="PTHR33495">
    <property type="entry name" value="ANTI-SIGMA FACTOR ANTAGONIST TM_1081-RELATED-RELATED"/>
    <property type="match status" value="1"/>
</dbReference>
<dbReference type="Pfam" id="PF13466">
    <property type="entry name" value="STAS_2"/>
    <property type="match status" value="1"/>
</dbReference>
<dbReference type="PANTHER" id="PTHR33495:SF2">
    <property type="entry name" value="ANTI-SIGMA FACTOR ANTAGONIST TM_1081-RELATED"/>
    <property type="match status" value="1"/>
</dbReference>
<dbReference type="Gene3D" id="3.30.750.24">
    <property type="entry name" value="STAS domain"/>
    <property type="match status" value="1"/>
</dbReference>
<evidence type="ECO:0000256" key="2">
    <source>
        <dbReference type="RuleBase" id="RU003749"/>
    </source>
</evidence>
<dbReference type="InterPro" id="IPR003658">
    <property type="entry name" value="Anti-sigma_ant"/>
</dbReference>
<dbReference type="PROSITE" id="PS50801">
    <property type="entry name" value="STAS"/>
    <property type="match status" value="1"/>
</dbReference>
<reference evidence="4" key="1">
    <citation type="journal article" date="2020" name="mSystems">
        <title>Genome- and Community-Level Interaction Insights into Carbon Utilization and Element Cycling Functions of Hydrothermarchaeota in Hydrothermal Sediment.</title>
        <authorList>
            <person name="Zhou Z."/>
            <person name="Liu Y."/>
            <person name="Xu W."/>
            <person name="Pan J."/>
            <person name="Luo Z.H."/>
            <person name="Li M."/>
        </authorList>
    </citation>
    <scope>NUCLEOTIDE SEQUENCE [LARGE SCALE GENOMIC DNA]</scope>
    <source>
        <strain evidence="4">SpSt-402</strain>
    </source>
</reference>
<dbReference type="EMBL" id="DSRD01000697">
    <property type="protein sequence ID" value="HGW94831.1"/>
    <property type="molecule type" value="Genomic_DNA"/>
</dbReference>
<sequence>MITYRKGNSVLIQPNGQLDLDGGMALRHKLTEVICDRHDLCIVDLTDVEFIDSAGLTALIHGLNLALENRCRLTLHNPHPSVKLVFEITRLDQVFEIVESTDLEKGFSATPERILNSVPLASAA</sequence>
<feature type="domain" description="STAS" evidence="3">
    <location>
        <begin position="1"/>
        <end position="124"/>
    </location>
</feature>
<comment type="caution">
    <text evidence="4">The sequence shown here is derived from an EMBL/GenBank/DDBJ whole genome shotgun (WGS) entry which is preliminary data.</text>
</comment>
<dbReference type="InterPro" id="IPR036513">
    <property type="entry name" value="STAS_dom_sf"/>
</dbReference>
<proteinExistence type="inferred from homology"/>